<comment type="catalytic activity">
    <reaction evidence="7">
        <text>L-threonyl-[protein] + ATP = O-phospho-L-threonyl-[protein] + ADP + H(+)</text>
        <dbReference type="Rhea" id="RHEA:46608"/>
        <dbReference type="Rhea" id="RHEA-COMP:11060"/>
        <dbReference type="Rhea" id="RHEA-COMP:11605"/>
        <dbReference type="ChEBI" id="CHEBI:15378"/>
        <dbReference type="ChEBI" id="CHEBI:30013"/>
        <dbReference type="ChEBI" id="CHEBI:30616"/>
        <dbReference type="ChEBI" id="CHEBI:61977"/>
        <dbReference type="ChEBI" id="CHEBI:456216"/>
        <dbReference type="EC" id="2.7.11.1"/>
    </reaction>
</comment>
<dbReference type="EMBL" id="EQ973938">
    <property type="protein sequence ID" value="EEF37890.1"/>
    <property type="molecule type" value="Genomic_DNA"/>
</dbReference>
<dbReference type="FunFam" id="1.10.510.10:FF:001023">
    <property type="entry name" value="Os07g0541700 protein"/>
    <property type="match status" value="1"/>
</dbReference>
<dbReference type="GO" id="GO:0006955">
    <property type="term" value="P:immune response"/>
    <property type="evidence" value="ECO:0000318"/>
    <property type="project" value="GO_Central"/>
</dbReference>
<feature type="domain" description="Protein kinase" evidence="9">
    <location>
        <begin position="186"/>
        <end position="423"/>
    </location>
</feature>
<keyword evidence="5" id="KW-0418">Kinase</keyword>
<evidence type="ECO:0000313" key="10">
    <source>
        <dbReference type="EMBL" id="EEF37890.1"/>
    </source>
</evidence>
<dbReference type="Pfam" id="PF00069">
    <property type="entry name" value="Pkinase"/>
    <property type="match status" value="1"/>
</dbReference>
<evidence type="ECO:0000313" key="11">
    <source>
        <dbReference type="Proteomes" id="UP000008311"/>
    </source>
</evidence>
<evidence type="ECO:0000256" key="7">
    <source>
        <dbReference type="ARBA" id="ARBA00047899"/>
    </source>
</evidence>
<dbReference type="Gene3D" id="1.10.510.10">
    <property type="entry name" value="Transferase(Phosphotransferase) domain 1"/>
    <property type="match status" value="1"/>
</dbReference>
<dbReference type="SUPFAM" id="SSF56112">
    <property type="entry name" value="Protein kinase-like (PK-like)"/>
    <property type="match status" value="1"/>
</dbReference>
<gene>
    <name evidence="10" type="ORF">RCOM_0220670</name>
</gene>
<evidence type="ECO:0000256" key="4">
    <source>
        <dbReference type="ARBA" id="ARBA00022741"/>
    </source>
</evidence>
<dbReference type="AlphaFoldDB" id="B9SEN1"/>
<dbReference type="Proteomes" id="UP000008311">
    <property type="component" value="Unassembled WGS sequence"/>
</dbReference>
<dbReference type="SMART" id="SM00220">
    <property type="entry name" value="S_TKc"/>
    <property type="match status" value="1"/>
</dbReference>
<dbReference type="GO" id="GO:0007165">
    <property type="term" value="P:signal transduction"/>
    <property type="evidence" value="ECO:0000318"/>
    <property type="project" value="GO_Central"/>
</dbReference>
<evidence type="ECO:0000256" key="3">
    <source>
        <dbReference type="ARBA" id="ARBA00022679"/>
    </source>
</evidence>
<comment type="catalytic activity">
    <reaction evidence="8">
        <text>L-seryl-[protein] + ATP = O-phospho-L-seryl-[protein] + ADP + H(+)</text>
        <dbReference type="Rhea" id="RHEA:17989"/>
        <dbReference type="Rhea" id="RHEA-COMP:9863"/>
        <dbReference type="Rhea" id="RHEA-COMP:11604"/>
        <dbReference type="ChEBI" id="CHEBI:15378"/>
        <dbReference type="ChEBI" id="CHEBI:29999"/>
        <dbReference type="ChEBI" id="CHEBI:30616"/>
        <dbReference type="ChEBI" id="CHEBI:83421"/>
        <dbReference type="ChEBI" id="CHEBI:456216"/>
        <dbReference type="EC" id="2.7.11.1"/>
    </reaction>
</comment>
<evidence type="ECO:0000259" key="9">
    <source>
        <dbReference type="PROSITE" id="PS50011"/>
    </source>
</evidence>
<dbReference type="InParanoid" id="B9SEN1"/>
<keyword evidence="6" id="KW-0067">ATP-binding</keyword>
<name>B9SEN1_RICCO</name>
<dbReference type="PROSITE" id="PS50011">
    <property type="entry name" value="PROTEIN_KINASE_DOM"/>
    <property type="match status" value="1"/>
</dbReference>
<accession>B9SEN1</accession>
<evidence type="ECO:0000256" key="2">
    <source>
        <dbReference type="ARBA" id="ARBA00022527"/>
    </source>
</evidence>
<dbReference type="PANTHER" id="PTHR27002">
    <property type="entry name" value="RECEPTOR-LIKE SERINE/THREONINE-PROTEIN KINASE SD1-8"/>
    <property type="match status" value="1"/>
</dbReference>
<evidence type="ECO:0000256" key="1">
    <source>
        <dbReference type="ARBA" id="ARBA00012513"/>
    </source>
</evidence>
<protein>
    <recommendedName>
        <fullName evidence="1">non-specific serine/threonine protein kinase</fullName>
        <ecNumber evidence="1">2.7.11.1</ecNumber>
    </recommendedName>
</protein>
<dbReference type="GO" id="GO:0004674">
    <property type="term" value="F:protein serine/threonine kinase activity"/>
    <property type="evidence" value="ECO:0000318"/>
    <property type="project" value="GO_Central"/>
</dbReference>
<dbReference type="InterPro" id="IPR011009">
    <property type="entry name" value="Kinase-like_dom_sf"/>
</dbReference>
<evidence type="ECO:0000256" key="8">
    <source>
        <dbReference type="ARBA" id="ARBA00048679"/>
    </source>
</evidence>
<proteinExistence type="predicted"/>
<keyword evidence="2" id="KW-0723">Serine/threonine-protein kinase</keyword>
<dbReference type="eggNOG" id="ENOG502QW4P">
    <property type="taxonomic scope" value="Eukaryota"/>
</dbReference>
<dbReference type="GO" id="GO:0005524">
    <property type="term" value="F:ATP binding"/>
    <property type="evidence" value="ECO:0007669"/>
    <property type="project" value="UniProtKB-KW"/>
</dbReference>
<reference evidence="11" key="1">
    <citation type="journal article" date="2010" name="Nat. Biotechnol.">
        <title>Draft genome sequence of the oilseed species Ricinus communis.</title>
        <authorList>
            <person name="Chan A.P."/>
            <person name="Crabtree J."/>
            <person name="Zhao Q."/>
            <person name="Lorenzi H."/>
            <person name="Orvis J."/>
            <person name="Puiu D."/>
            <person name="Melake-Berhan A."/>
            <person name="Jones K.M."/>
            <person name="Redman J."/>
            <person name="Chen G."/>
            <person name="Cahoon E.B."/>
            <person name="Gedil M."/>
            <person name="Stanke M."/>
            <person name="Haas B.J."/>
            <person name="Wortman J.R."/>
            <person name="Fraser-Liggett C.M."/>
            <person name="Ravel J."/>
            <person name="Rabinowicz P.D."/>
        </authorList>
    </citation>
    <scope>NUCLEOTIDE SEQUENCE [LARGE SCALE GENOMIC DNA]</scope>
    <source>
        <strain evidence="11">cv. Hale</strain>
    </source>
</reference>
<sequence length="423" mass="47379">MVCVDFKWGNHEYMMIEEGIAIVNHSLCDGISVFNPMGCFIKLPLDCKDGHTFAAIKGSMPISMIMSRSSNDLSLRDCEIMCSGNCFMHSICSSEDDGAGCELYYGERTDLLNIIGKGLTLSMFAGILLQILARANGNYGTIKDTTGLLTLAFWSSSHAPSTDDARSCQEFLLLSFSCIARATNNFSAANKIGEEGFGPGNLTGQEIAVKRLSTSSVQGIKEFKTEVQLISKLQHINLVKLLGFCIEQEEKILIYEYMPNKSLDSFIFSDPVKRRLIDWRQCKHIIEGIAQGLLYLHKYSSLRTVHRDLKSSNILLDSHMNPKISDFGMARIFFEIVSGRRNIPFYATDNSSTLLGHYWPIHLRWMSLCNVFRLVSYAQDNTEDRPTMIDIVAILSDESTVLPTPKQPIFSTHLNPMSKLDNS</sequence>
<keyword evidence="4" id="KW-0547">Nucleotide-binding</keyword>
<dbReference type="EC" id="2.7.11.1" evidence="1"/>
<organism evidence="10 11">
    <name type="scientific">Ricinus communis</name>
    <name type="common">Castor bean</name>
    <dbReference type="NCBI Taxonomy" id="3988"/>
    <lineage>
        <taxon>Eukaryota</taxon>
        <taxon>Viridiplantae</taxon>
        <taxon>Streptophyta</taxon>
        <taxon>Embryophyta</taxon>
        <taxon>Tracheophyta</taxon>
        <taxon>Spermatophyta</taxon>
        <taxon>Magnoliopsida</taxon>
        <taxon>eudicotyledons</taxon>
        <taxon>Gunneridae</taxon>
        <taxon>Pentapetalae</taxon>
        <taxon>rosids</taxon>
        <taxon>fabids</taxon>
        <taxon>Malpighiales</taxon>
        <taxon>Euphorbiaceae</taxon>
        <taxon>Acalyphoideae</taxon>
        <taxon>Acalypheae</taxon>
        <taxon>Ricinus</taxon>
    </lineage>
</organism>
<evidence type="ECO:0000256" key="6">
    <source>
        <dbReference type="ARBA" id="ARBA00022840"/>
    </source>
</evidence>
<dbReference type="GO" id="GO:0005886">
    <property type="term" value="C:plasma membrane"/>
    <property type="evidence" value="ECO:0000318"/>
    <property type="project" value="GO_Central"/>
</dbReference>
<dbReference type="Gene3D" id="3.30.200.20">
    <property type="entry name" value="Phosphorylase Kinase, domain 1"/>
    <property type="match status" value="1"/>
</dbReference>
<keyword evidence="3" id="KW-0808">Transferase</keyword>
<keyword evidence="11" id="KW-1185">Reference proteome</keyword>
<dbReference type="InterPro" id="IPR000719">
    <property type="entry name" value="Prot_kinase_dom"/>
</dbReference>
<dbReference type="PANTHER" id="PTHR27002:SF944">
    <property type="entry name" value="G-TYPE LECTIN S-RECEPTOR-LIKE SERINE_THREONINE-PROTEIN KINASE CES101"/>
    <property type="match status" value="1"/>
</dbReference>
<evidence type="ECO:0000256" key="5">
    <source>
        <dbReference type="ARBA" id="ARBA00022777"/>
    </source>
</evidence>